<evidence type="ECO:0000256" key="5">
    <source>
        <dbReference type="ARBA" id="ARBA00022741"/>
    </source>
</evidence>
<feature type="binding site" evidence="9">
    <location>
        <position position="175"/>
    </location>
    <ligand>
        <name>substrate</name>
    </ligand>
</feature>
<dbReference type="PANTHER" id="PTHR23342:SF0">
    <property type="entry name" value="N-ACETYLGLUTAMATE SYNTHASE, MITOCHONDRIAL"/>
    <property type="match status" value="1"/>
</dbReference>
<dbReference type="PANTHER" id="PTHR23342">
    <property type="entry name" value="N-ACETYLGLUTAMATE SYNTHASE"/>
    <property type="match status" value="1"/>
</dbReference>
<dbReference type="InterPro" id="IPR037528">
    <property type="entry name" value="ArgB"/>
</dbReference>
<keyword evidence="5 9" id="KW-0547">Nucleotide-binding</keyword>
<dbReference type="InterPro" id="IPR036393">
    <property type="entry name" value="AceGlu_kinase-like_sf"/>
</dbReference>
<sequence>MSLKEQDKNSKHLSLQEDERCLSIVKIGGHIIEDEHQLAQFLKAFSGIEGPKILVHGGGKKANQVLEQLGISPKMVSGRRITDADTLDVAIMVYGGLTNKKIVAQLQTMGCNALGMSGADANTIQAVKRPVEDIDFGFVGDVSGVSSSSITHLLNIGLTPVFCALTHDEHGQLLNTNADTIAAELAIGMSKHFDTTLYYCFELNGVLRDVTDTNSVIKKINAQSYKTLVHQGIIVAGMLPKIHNCFHALKNGVKEVRIGNLALFDDANTNYTTLIL</sequence>
<dbReference type="HAMAP" id="MF_00082">
    <property type="entry name" value="ArgB"/>
    <property type="match status" value="1"/>
</dbReference>
<evidence type="ECO:0000313" key="12">
    <source>
        <dbReference type="Proteomes" id="UP000050280"/>
    </source>
</evidence>
<dbReference type="PATRIC" id="fig|1300341.3.peg.1351"/>
<evidence type="ECO:0000313" key="11">
    <source>
        <dbReference type="EMBL" id="KPM32719.1"/>
    </source>
</evidence>
<dbReference type="EC" id="2.7.2.8" evidence="9"/>
<evidence type="ECO:0000259" key="10">
    <source>
        <dbReference type="Pfam" id="PF00696"/>
    </source>
</evidence>
<keyword evidence="6 9" id="KW-0418">Kinase</keyword>
<dbReference type="SUPFAM" id="SSF53633">
    <property type="entry name" value="Carbamate kinase-like"/>
    <property type="match status" value="1"/>
</dbReference>
<dbReference type="Gene3D" id="3.40.1160.10">
    <property type="entry name" value="Acetylglutamate kinase-like"/>
    <property type="match status" value="1"/>
</dbReference>
<evidence type="ECO:0000256" key="4">
    <source>
        <dbReference type="ARBA" id="ARBA00022679"/>
    </source>
</evidence>
<dbReference type="UniPathway" id="UPA00068">
    <property type="reaction ID" value="UER00107"/>
</dbReference>
<comment type="function">
    <text evidence="9">Catalyzes the ATP-dependent phosphorylation of N-acetyl-L-glutamate.</text>
</comment>
<keyword evidence="9" id="KW-0963">Cytoplasm</keyword>
<evidence type="ECO:0000256" key="7">
    <source>
        <dbReference type="ARBA" id="ARBA00022840"/>
    </source>
</evidence>
<feature type="site" description="Transition state stabilizer" evidence="9">
    <location>
        <position position="26"/>
    </location>
</feature>
<dbReference type="PIRSF" id="PIRSF000728">
    <property type="entry name" value="NAGK"/>
    <property type="match status" value="1"/>
</dbReference>
<organism evidence="11 12">
    <name type="scientific">Croceitalea dokdonensis DOKDO 023</name>
    <dbReference type="NCBI Taxonomy" id="1300341"/>
    <lineage>
        <taxon>Bacteria</taxon>
        <taxon>Pseudomonadati</taxon>
        <taxon>Bacteroidota</taxon>
        <taxon>Flavobacteriia</taxon>
        <taxon>Flavobacteriales</taxon>
        <taxon>Flavobacteriaceae</taxon>
        <taxon>Croceitalea</taxon>
    </lineage>
</organism>
<comment type="subcellular location">
    <subcellularLocation>
        <location evidence="9">Cytoplasm</location>
    </subcellularLocation>
</comment>
<gene>
    <name evidence="9" type="primary">argB</name>
    <name evidence="11" type="ORF">I595_1146</name>
</gene>
<evidence type="ECO:0000256" key="8">
    <source>
        <dbReference type="ARBA" id="ARBA00048141"/>
    </source>
</evidence>
<keyword evidence="7 9" id="KW-0067">ATP-binding</keyword>
<comment type="catalytic activity">
    <reaction evidence="8 9">
        <text>N-acetyl-L-glutamate + ATP = N-acetyl-L-glutamyl 5-phosphate + ADP</text>
        <dbReference type="Rhea" id="RHEA:14629"/>
        <dbReference type="ChEBI" id="CHEBI:30616"/>
        <dbReference type="ChEBI" id="CHEBI:44337"/>
        <dbReference type="ChEBI" id="CHEBI:57936"/>
        <dbReference type="ChEBI" id="CHEBI:456216"/>
        <dbReference type="EC" id="2.7.2.8"/>
    </reaction>
</comment>
<keyword evidence="12" id="KW-1185">Reference proteome</keyword>
<evidence type="ECO:0000256" key="1">
    <source>
        <dbReference type="ARBA" id="ARBA00004828"/>
    </source>
</evidence>
<dbReference type="Pfam" id="PF00696">
    <property type="entry name" value="AA_kinase"/>
    <property type="match status" value="1"/>
</dbReference>
<keyword evidence="3 9" id="KW-0028">Amino-acid biosynthesis</keyword>
<dbReference type="CDD" id="cd04238">
    <property type="entry name" value="AAK_NAGK-like"/>
    <property type="match status" value="1"/>
</dbReference>
<dbReference type="NCBIfam" id="TIGR00761">
    <property type="entry name" value="argB"/>
    <property type="match status" value="1"/>
</dbReference>
<feature type="binding site" evidence="9">
    <location>
        <position position="80"/>
    </location>
    <ligand>
        <name>substrate</name>
    </ligand>
</feature>
<dbReference type="GO" id="GO:0003991">
    <property type="term" value="F:acetylglutamate kinase activity"/>
    <property type="evidence" value="ECO:0007669"/>
    <property type="project" value="UniProtKB-UniRule"/>
</dbReference>
<comment type="similarity">
    <text evidence="9">Belongs to the acetylglutamate kinase family. ArgB subfamily.</text>
</comment>
<dbReference type="EMBL" id="LDJX01000002">
    <property type="protein sequence ID" value="KPM32719.1"/>
    <property type="molecule type" value="Genomic_DNA"/>
</dbReference>
<feature type="domain" description="Aspartate/glutamate/uridylate kinase" evidence="10">
    <location>
        <begin position="24"/>
        <end position="260"/>
    </location>
</feature>
<evidence type="ECO:0000256" key="6">
    <source>
        <dbReference type="ARBA" id="ARBA00022777"/>
    </source>
</evidence>
<comment type="caution">
    <text evidence="11">The sequence shown here is derived from an EMBL/GenBank/DDBJ whole genome shotgun (WGS) entry which is preliminary data.</text>
</comment>
<name>A0A0P7ALF9_9FLAO</name>
<dbReference type="InterPro" id="IPR001048">
    <property type="entry name" value="Asp/Glu/Uridylate_kinase"/>
</dbReference>
<reference evidence="11 12" key="1">
    <citation type="submission" date="2015-09" db="EMBL/GenBank/DDBJ databases">
        <title>Genome sequence of the marine flavobacterium Croceitalea dokdonensis DOKDO 023 that contains proton- and sodium-pumping rhodopsins.</title>
        <authorList>
            <person name="Kwon S.-K."/>
            <person name="Lee H.K."/>
            <person name="Kwak M.-J."/>
            <person name="Kim J.F."/>
        </authorList>
    </citation>
    <scope>NUCLEOTIDE SEQUENCE [LARGE SCALE GENOMIC DNA]</scope>
    <source>
        <strain evidence="11 12">DOKDO 023</strain>
    </source>
</reference>
<dbReference type="Proteomes" id="UP000050280">
    <property type="component" value="Unassembled WGS sequence"/>
</dbReference>
<dbReference type="RefSeq" id="WP_083467499.1">
    <property type="nucleotide sequence ID" value="NZ_LDJX01000002.1"/>
</dbReference>
<feature type="site" description="Transition state stabilizer" evidence="9">
    <location>
        <position position="241"/>
    </location>
</feature>
<evidence type="ECO:0000256" key="2">
    <source>
        <dbReference type="ARBA" id="ARBA00022571"/>
    </source>
</evidence>
<comment type="pathway">
    <text evidence="1 9">Amino-acid biosynthesis; L-arginine biosynthesis; N(2)-acetyl-L-ornithine from L-glutamate: step 2/4.</text>
</comment>
<dbReference type="GO" id="GO:0042450">
    <property type="term" value="P:L-arginine biosynthetic process via ornithine"/>
    <property type="evidence" value="ECO:0007669"/>
    <property type="project" value="UniProtKB-UniRule"/>
</dbReference>
<dbReference type="AlphaFoldDB" id="A0A0P7ALF9"/>
<feature type="binding site" evidence="9">
    <location>
        <begin position="58"/>
        <end position="59"/>
    </location>
    <ligand>
        <name>substrate</name>
    </ligand>
</feature>
<evidence type="ECO:0000256" key="9">
    <source>
        <dbReference type="HAMAP-Rule" id="MF_00082"/>
    </source>
</evidence>
<dbReference type="GO" id="GO:0005737">
    <property type="term" value="C:cytoplasm"/>
    <property type="evidence" value="ECO:0007669"/>
    <property type="project" value="UniProtKB-SubCell"/>
</dbReference>
<dbReference type="InterPro" id="IPR004662">
    <property type="entry name" value="AcgluKinase_fam"/>
</dbReference>
<keyword evidence="2 9" id="KW-0055">Arginine biosynthesis</keyword>
<evidence type="ECO:0000256" key="3">
    <source>
        <dbReference type="ARBA" id="ARBA00022605"/>
    </source>
</evidence>
<dbReference type="GO" id="GO:0005524">
    <property type="term" value="F:ATP binding"/>
    <property type="evidence" value="ECO:0007669"/>
    <property type="project" value="UniProtKB-UniRule"/>
</dbReference>
<protein>
    <recommendedName>
        <fullName evidence="9">Acetylglutamate kinase</fullName>
        <ecNumber evidence="9">2.7.2.8</ecNumber>
    </recommendedName>
    <alternativeName>
        <fullName evidence="9">N-acetyl-L-glutamate 5-phosphotransferase</fullName>
    </alternativeName>
    <alternativeName>
        <fullName evidence="9">NAG kinase</fullName>
        <shortName evidence="9">NAGK</shortName>
    </alternativeName>
</protein>
<accession>A0A0P7ALF9</accession>
<dbReference type="STRING" id="1300341.I595_1146"/>
<keyword evidence="4 9" id="KW-0808">Transferase</keyword>
<dbReference type="OrthoDB" id="9803155at2"/>
<proteinExistence type="inferred from homology"/>